<dbReference type="InterPro" id="IPR000313">
    <property type="entry name" value="PWWP_dom"/>
</dbReference>
<dbReference type="SUPFAM" id="SSF47676">
    <property type="entry name" value="Conserved domain common to transcription factors TFIIS, elongin A, CRSP70"/>
    <property type="match status" value="1"/>
</dbReference>
<comment type="caution">
    <text evidence="3">The sequence shown here is derived from an EMBL/GenBank/DDBJ whole genome shotgun (WGS) entry which is preliminary data.</text>
</comment>
<dbReference type="Gene3D" id="2.30.30.140">
    <property type="match status" value="1"/>
</dbReference>
<dbReference type="InterPro" id="IPR035441">
    <property type="entry name" value="TFIIS/LEDGF_dom_sf"/>
</dbReference>
<feature type="region of interest" description="Disordered" evidence="1">
    <location>
        <begin position="118"/>
        <end position="271"/>
    </location>
</feature>
<dbReference type="EMBL" id="JADCUA010000006">
    <property type="protein sequence ID" value="KAH9839073.1"/>
    <property type="molecule type" value="Genomic_DNA"/>
</dbReference>
<feature type="compositionally biased region" description="Acidic residues" evidence="1">
    <location>
        <begin position="408"/>
        <end position="418"/>
    </location>
</feature>
<gene>
    <name evidence="3" type="ORF">C8Q71DRAFT_494189</name>
</gene>
<dbReference type="Proteomes" id="UP000814176">
    <property type="component" value="Unassembled WGS sequence"/>
</dbReference>
<feature type="compositionally biased region" description="Basic and acidic residues" evidence="1">
    <location>
        <begin position="240"/>
        <end position="253"/>
    </location>
</feature>
<accession>A0ABQ8KL79</accession>
<dbReference type="GeneID" id="71999644"/>
<keyword evidence="4" id="KW-1185">Reference proteome</keyword>
<dbReference type="RefSeq" id="XP_047780828.1">
    <property type="nucleotide sequence ID" value="XM_047918912.1"/>
</dbReference>
<feature type="compositionally biased region" description="Low complexity" evidence="1">
    <location>
        <begin position="367"/>
        <end position="397"/>
    </location>
</feature>
<feature type="domain" description="PWWP" evidence="2">
    <location>
        <begin position="20"/>
        <end position="76"/>
    </location>
</feature>
<dbReference type="CDD" id="cd05840">
    <property type="entry name" value="PWWP_ScIOC4-like"/>
    <property type="match status" value="1"/>
</dbReference>
<reference evidence="3 4" key="1">
    <citation type="journal article" date="2021" name="Environ. Microbiol.">
        <title>Gene family expansions and transcriptome signatures uncover fungal adaptations to wood decay.</title>
        <authorList>
            <person name="Hage H."/>
            <person name="Miyauchi S."/>
            <person name="Viragh M."/>
            <person name="Drula E."/>
            <person name="Min B."/>
            <person name="Chaduli D."/>
            <person name="Navarro D."/>
            <person name="Favel A."/>
            <person name="Norest M."/>
            <person name="Lesage-Meessen L."/>
            <person name="Balint B."/>
            <person name="Merenyi Z."/>
            <person name="de Eugenio L."/>
            <person name="Morin E."/>
            <person name="Martinez A.T."/>
            <person name="Baldrian P."/>
            <person name="Stursova M."/>
            <person name="Martinez M.J."/>
            <person name="Novotny C."/>
            <person name="Magnuson J.K."/>
            <person name="Spatafora J.W."/>
            <person name="Maurice S."/>
            <person name="Pangilinan J."/>
            <person name="Andreopoulos W."/>
            <person name="LaButti K."/>
            <person name="Hundley H."/>
            <person name="Na H."/>
            <person name="Kuo A."/>
            <person name="Barry K."/>
            <person name="Lipzen A."/>
            <person name="Henrissat B."/>
            <person name="Riley R."/>
            <person name="Ahrendt S."/>
            <person name="Nagy L.G."/>
            <person name="Grigoriev I.V."/>
            <person name="Martin F."/>
            <person name="Rosso M.N."/>
        </authorList>
    </citation>
    <scope>NUCLEOTIDE SEQUENCE [LARGE SCALE GENOMIC DNA]</scope>
    <source>
        <strain evidence="3 4">CIRM-BRFM 1785</strain>
    </source>
</reference>
<feature type="region of interest" description="Disordered" evidence="1">
    <location>
        <begin position="359"/>
        <end position="448"/>
    </location>
</feature>
<dbReference type="SMART" id="SM00293">
    <property type="entry name" value="PWWP"/>
    <property type="match status" value="1"/>
</dbReference>
<protein>
    <recommendedName>
        <fullName evidence="2">PWWP domain-containing protein</fullName>
    </recommendedName>
</protein>
<feature type="compositionally biased region" description="Acidic residues" evidence="1">
    <location>
        <begin position="210"/>
        <end position="223"/>
    </location>
</feature>
<sequence length="463" mass="50443">MSKKGNKAQAKETKDTSYQFRDVVLAKIRGYPPWPGMIVDPETVPGTVQGERPNAKSKKGTWFCVRFFPAGDYGWIVPRDISKLQPHEIQAYINEPYKKSADLLQGYRIALDPTEWEKEREAMRDAAAEEEANAEIDQLESDGEEEAGDDDEEEPKPKAKKRKRDSEATPAKSKAKPKTPKKGSAEPATKKKAPSTKAKKNGHKSKALVESEDEGGAEAEDENAGPSKQASPPPTKKAKREKEGKESKEGKDGEEGEDSALAADPEASKVREWRHKLQKAFLNAKALPKDEDMPALDQLFSTVENYQNMSIQYLTFSKIGKVMRHINALPKDKVPRDDEFHFKDRAKTLVDKWHDILNENKPKPNGAAAAGESAKATTNGTSPAAKAPDAADAGATANGKEDKLMAEEASEGAMEVDDQEAKADTAPIDVKAESGDVDAEADAPADLAMDESVLADVTMSEAA</sequence>
<feature type="compositionally biased region" description="Acidic residues" evidence="1">
    <location>
        <begin position="128"/>
        <end position="154"/>
    </location>
</feature>
<feature type="compositionally biased region" description="Basic residues" evidence="1">
    <location>
        <begin position="190"/>
        <end position="206"/>
    </location>
</feature>
<feature type="compositionally biased region" description="Basic and acidic residues" evidence="1">
    <location>
        <begin position="118"/>
        <end position="127"/>
    </location>
</feature>
<dbReference type="Pfam" id="PF00855">
    <property type="entry name" value="PWWP"/>
    <property type="match status" value="1"/>
</dbReference>
<dbReference type="PROSITE" id="PS50812">
    <property type="entry name" value="PWWP"/>
    <property type="match status" value="1"/>
</dbReference>
<dbReference type="InterPro" id="IPR035503">
    <property type="entry name" value="IOC4-like_PWWP"/>
</dbReference>
<dbReference type="Gene3D" id="1.20.930.10">
    <property type="entry name" value="Conserved domain common to transcription factors TFIIS, elongin A, CRSP70"/>
    <property type="match status" value="1"/>
</dbReference>
<evidence type="ECO:0000256" key="1">
    <source>
        <dbReference type="SAM" id="MobiDB-lite"/>
    </source>
</evidence>
<evidence type="ECO:0000313" key="4">
    <source>
        <dbReference type="Proteomes" id="UP000814176"/>
    </source>
</evidence>
<evidence type="ECO:0000259" key="2">
    <source>
        <dbReference type="PROSITE" id="PS50812"/>
    </source>
</evidence>
<name>A0ABQ8KL79_9APHY</name>
<organism evidence="3 4">
    <name type="scientific">Rhodofomes roseus</name>
    <dbReference type="NCBI Taxonomy" id="34475"/>
    <lineage>
        <taxon>Eukaryota</taxon>
        <taxon>Fungi</taxon>
        <taxon>Dikarya</taxon>
        <taxon>Basidiomycota</taxon>
        <taxon>Agaricomycotina</taxon>
        <taxon>Agaricomycetes</taxon>
        <taxon>Polyporales</taxon>
        <taxon>Rhodofomes</taxon>
    </lineage>
</organism>
<dbReference type="SUPFAM" id="SSF63748">
    <property type="entry name" value="Tudor/PWWP/MBT"/>
    <property type="match status" value="1"/>
</dbReference>
<evidence type="ECO:0000313" key="3">
    <source>
        <dbReference type="EMBL" id="KAH9839073.1"/>
    </source>
</evidence>
<proteinExistence type="predicted"/>